<keyword evidence="2" id="KW-0732">Signal</keyword>
<sequence length="232" mass="26701">MFVDCLDIYAQAAFATIRNPNLYMTLLRRFLSMALAASLITMAGAQEAKIKIATVDMQELFKQYYRTNEAQKQINLERARIQKDNNERLGRIRELETNLGNLKKQIEDPSINDSKKQTLFKDWQMQQQEGIALDRERREFLQRRNQALNEKMVQRMKGILEEIRKLVEEQAKTDNYDYVFDKSGLSTSQVPFLLYTKDATDITAGLLKDLNKDAPAESAPAEEEAQAPEAGE</sequence>
<feature type="coiled-coil region" evidence="3">
    <location>
        <begin position="131"/>
        <end position="169"/>
    </location>
</feature>
<reference evidence="6" key="1">
    <citation type="journal article" date="2019" name="Int. J. Syst. Evol. Microbiol.">
        <title>The Global Catalogue of Microorganisms (GCM) 10K type strain sequencing project: providing services to taxonomists for standard genome sequencing and annotation.</title>
        <authorList>
            <consortium name="The Broad Institute Genomics Platform"/>
            <consortium name="The Broad Institute Genome Sequencing Center for Infectious Disease"/>
            <person name="Wu L."/>
            <person name="Ma J."/>
        </authorList>
    </citation>
    <scope>NUCLEOTIDE SEQUENCE [LARGE SCALE GENOMIC DNA]</scope>
    <source>
        <strain evidence="6">CGMCC 4.7106</strain>
    </source>
</reference>
<keyword evidence="3" id="KW-0175">Coiled coil</keyword>
<evidence type="ECO:0000313" key="5">
    <source>
        <dbReference type="EMBL" id="MFD2258024.1"/>
    </source>
</evidence>
<feature type="compositionally biased region" description="Acidic residues" evidence="4">
    <location>
        <begin position="220"/>
        <end position="232"/>
    </location>
</feature>
<comment type="caution">
    <text evidence="5">The sequence shown here is derived from an EMBL/GenBank/DDBJ whole genome shotgun (WGS) entry which is preliminary data.</text>
</comment>
<accession>A0ABW5DBU7</accession>
<dbReference type="InterPro" id="IPR005632">
    <property type="entry name" value="Chaperone_Skp"/>
</dbReference>
<dbReference type="Gene3D" id="3.30.910.20">
    <property type="entry name" value="Skp domain"/>
    <property type="match status" value="1"/>
</dbReference>
<dbReference type="SUPFAM" id="SSF111384">
    <property type="entry name" value="OmpH-like"/>
    <property type="match status" value="1"/>
</dbReference>
<evidence type="ECO:0000256" key="2">
    <source>
        <dbReference type="ARBA" id="ARBA00022729"/>
    </source>
</evidence>
<feature type="region of interest" description="Disordered" evidence="4">
    <location>
        <begin position="213"/>
        <end position="232"/>
    </location>
</feature>
<name>A0ABW5DBU7_9BACT</name>
<organism evidence="5 6">
    <name type="scientific">Luteolibacter algae</name>
    <dbReference type="NCBI Taxonomy" id="454151"/>
    <lineage>
        <taxon>Bacteria</taxon>
        <taxon>Pseudomonadati</taxon>
        <taxon>Verrucomicrobiota</taxon>
        <taxon>Verrucomicrobiia</taxon>
        <taxon>Verrucomicrobiales</taxon>
        <taxon>Verrucomicrobiaceae</taxon>
        <taxon>Luteolibacter</taxon>
    </lineage>
</organism>
<evidence type="ECO:0000256" key="4">
    <source>
        <dbReference type="SAM" id="MobiDB-lite"/>
    </source>
</evidence>
<dbReference type="SMART" id="SM00935">
    <property type="entry name" value="OmpH"/>
    <property type="match status" value="1"/>
</dbReference>
<evidence type="ECO:0000256" key="1">
    <source>
        <dbReference type="ARBA" id="ARBA00009091"/>
    </source>
</evidence>
<comment type="similarity">
    <text evidence="1">Belongs to the Skp family.</text>
</comment>
<dbReference type="Proteomes" id="UP001597375">
    <property type="component" value="Unassembled WGS sequence"/>
</dbReference>
<feature type="coiled-coil region" evidence="3">
    <location>
        <begin position="67"/>
        <end position="105"/>
    </location>
</feature>
<dbReference type="EMBL" id="JBHUIT010000034">
    <property type="protein sequence ID" value="MFD2258024.1"/>
    <property type="molecule type" value="Genomic_DNA"/>
</dbReference>
<evidence type="ECO:0000313" key="6">
    <source>
        <dbReference type="Proteomes" id="UP001597375"/>
    </source>
</evidence>
<keyword evidence="6" id="KW-1185">Reference proteome</keyword>
<dbReference type="PANTHER" id="PTHR35089:SF1">
    <property type="entry name" value="CHAPERONE PROTEIN SKP"/>
    <property type="match status" value="1"/>
</dbReference>
<gene>
    <name evidence="5" type="ORF">ACFSSA_15190</name>
</gene>
<dbReference type="PANTHER" id="PTHR35089">
    <property type="entry name" value="CHAPERONE PROTEIN SKP"/>
    <property type="match status" value="1"/>
</dbReference>
<dbReference type="RefSeq" id="WP_386821467.1">
    <property type="nucleotide sequence ID" value="NZ_JBHUIT010000034.1"/>
</dbReference>
<evidence type="ECO:0000256" key="3">
    <source>
        <dbReference type="SAM" id="Coils"/>
    </source>
</evidence>
<protein>
    <submittedName>
        <fullName evidence="5">OmpH family outer membrane protein</fullName>
    </submittedName>
</protein>
<dbReference type="InterPro" id="IPR024930">
    <property type="entry name" value="Skp_dom_sf"/>
</dbReference>
<proteinExistence type="inferred from homology"/>
<dbReference type="Pfam" id="PF03938">
    <property type="entry name" value="OmpH"/>
    <property type="match status" value="1"/>
</dbReference>